<dbReference type="PANTHER" id="PTHR43537">
    <property type="entry name" value="TRANSCRIPTIONAL REGULATOR, GNTR FAMILY"/>
    <property type="match status" value="1"/>
</dbReference>
<dbReference type="Proteomes" id="UP000243542">
    <property type="component" value="Unassembled WGS sequence"/>
</dbReference>
<dbReference type="Pfam" id="PF00392">
    <property type="entry name" value="GntR"/>
    <property type="match status" value="1"/>
</dbReference>
<dbReference type="SMART" id="SM00345">
    <property type="entry name" value="HTH_GNTR"/>
    <property type="match status" value="1"/>
</dbReference>
<reference evidence="5 6" key="1">
    <citation type="submission" date="2017-10" db="EMBL/GenBank/DDBJ databases">
        <title>Sequencing the genomes of 1000 actinobacteria strains.</title>
        <authorList>
            <person name="Klenk H.-P."/>
        </authorList>
    </citation>
    <scope>NUCLEOTIDE SEQUENCE [LARGE SCALE GENOMIC DNA]</scope>
    <source>
        <strain evidence="5 6">DSM 46092</strain>
    </source>
</reference>
<feature type="domain" description="HTH gntR-type" evidence="4">
    <location>
        <begin position="9"/>
        <end position="76"/>
    </location>
</feature>
<dbReference type="InterPro" id="IPR008920">
    <property type="entry name" value="TF_FadR/GntR_C"/>
</dbReference>
<organism evidence="5 6">
    <name type="scientific">Amycolatopsis sulphurea</name>
    <dbReference type="NCBI Taxonomy" id="76022"/>
    <lineage>
        <taxon>Bacteria</taxon>
        <taxon>Bacillati</taxon>
        <taxon>Actinomycetota</taxon>
        <taxon>Actinomycetes</taxon>
        <taxon>Pseudonocardiales</taxon>
        <taxon>Pseudonocardiaceae</taxon>
        <taxon>Amycolatopsis</taxon>
    </lineage>
</organism>
<proteinExistence type="predicted"/>
<dbReference type="PRINTS" id="PR00035">
    <property type="entry name" value="HTHGNTR"/>
</dbReference>
<dbReference type="Gene3D" id="1.10.10.10">
    <property type="entry name" value="Winged helix-like DNA-binding domain superfamily/Winged helix DNA-binding domain"/>
    <property type="match status" value="1"/>
</dbReference>
<dbReference type="PANTHER" id="PTHR43537:SF24">
    <property type="entry name" value="GLUCONATE OPERON TRANSCRIPTIONAL REPRESSOR"/>
    <property type="match status" value="1"/>
</dbReference>
<comment type="caution">
    <text evidence="5">The sequence shown here is derived from an EMBL/GenBank/DDBJ whole genome shotgun (WGS) entry which is preliminary data.</text>
</comment>
<dbReference type="Gene3D" id="1.20.120.530">
    <property type="entry name" value="GntR ligand-binding domain-like"/>
    <property type="match status" value="1"/>
</dbReference>
<dbReference type="InterPro" id="IPR036388">
    <property type="entry name" value="WH-like_DNA-bd_sf"/>
</dbReference>
<dbReference type="PROSITE" id="PS50949">
    <property type="entry name" value="HTH_GNTR"/>
    <property type="match status" value="1"/>
</dbReference>
<evidence type="ECO:0000259" key="4">
    <source>
        <dbReference type="PROSITE" id="PS50949"/>
    </source>
</evidence>
<keyword evidence="1" id="KW-0805">Transcription regulation</keyword>
<keyword evidence="2" id="KW-0238">DNA-binding</keyword>
<dbReference type="GO" id="GO:0003700">
    <property type="term" value="F:DNA-binding transcription factor activity"/>
    <property type="evidence" value="ECO:0007669"/>
    <property type="project" value="InterPro"/>
</dbReference>
<dbReference type="InterPro" id="IPR011711">
    <property type="entry name" value="GntR_C"/>
</dbReference>
<name>A0A2A9G2H9_9PSEU</name>
<dbReference type="SUPFAM" id="SSF48008">
    <property type="entry name" value="GntR ligand-binding domain-like"/>
    <property type="match status" value="1"/>
</dbReference>
<protein>
    <submittedName>
        <fullName evidence="5">GntR family transcriptional regulator</fullName>
    </submittedName>
</protein>
<dbReference type="CDD" id="cd07377">
    <property type="entry name" value="WHTH_GntR"/>
    <property type="match status" value="1"/>
</dbReference>
<evidence type="ECO:0000313" key="5">
    <source>
        <dbReference type="EMBL" id="PFG57010.1"/>
    </source>
</evidence>
<evidence type="ECO:0000313" key="6">
    <source>
        <dbReference type="Proteomes" id="UP000243542"/>
    </source>
</evidence>
<dbReference type="SUPFAM" id="SSF46785">
    <property type="entry name" value="Winged helix' DNA-binding domain"/>
    <property type="match status" value="1"/>
</dbReference>
<dbReference type="GO" id="GO:0003677">
    <property type="term" value="F:DNA binding"/>
    <property type="evidence" value="ECO:0007669"/>
    <property type="project" value="UniProtKB-KW"/>
</dbReference>
<dbReference type="SMART" id="SM00895">
    <property type="entry name" value="FCD"/>
    <property type="match status" value="1"/>
</dbReference>
<evidence type="ECO:0000256" key="2">
    <source>
        <dbReference type="ARBA" id="ARBA00023125"/>
    </source>
</evidence>
<gene>
    <name evidence="5" type="ORF">ATK36_0555</name>
</gene>
<keyword evidence="6" id="KW-1185">Reference proteome</keyword>
<sequence>MKPLSSDTASLTERVFEQIRAAIRSGELAPGSLHSVADIANKLGVSRTPVREALLQFAANGMVKFERSRGVRILELSIKDIEEIYSLRLLLEAPSAYRAATRMSDRDRAEFKKTFAGMRKATEAGDELLFQKHDLAFHETIVRAGGNDRVVTVVANTRGQMHALGLSTTKTRTLGDILAVHEKIYDAVIAGNAEAAGEAVQDHLIGTLTMMAKQSLPPEDAENYEPPVTRLKIVPDR</sequence>
<dbReference type="RefSeq" id="WP_098509674.1">
    <property type="nucleotide sequence ID" value="NZ_JBIAKZ010000007.1"/>
</dbReference>
<keyword evidence="3" id="KW-0804">Transcription</keyword>
<dbReference type="Pfam" id="PF07729">
    <property type="entry name" value="FCD"/>
    <property type="match status" value="1"/>
</dbReference>
<dbReference type="InterPro" id="IPR000524">
    <property type="entry name" value="Tscrpt_reg_HTH_GntR"/>
</dbReference>
<dbReference type="EMBL" id="PDJK01000001">
    <property type="protein sequence ID" value="PFG57010.1"/>
    <property type="molecule type" value="Genomic_DNA"/>
</dbReference>
<evidence type="ECO:0000256" key="1">
    <source>
        <dbReference type="ARBA" id="ARBA00023015"/>
    </source>
</evidence>
<accession>A0A2A9G2H9</accession>
<dbReference type="AlphaFoldDB" id="A0A2A9G2H9"/>
<evidence type="ECO:0000256" key="3">
    <source>
        <dbReference type="ARBA" id="ARBA00023163"/>
    </source>
</evidence>
<dbReference type="InterPro" id="IPR036390">
    <property type="entry name" value="WH_DNA-bd_sf"/>
</dbReference>